<feature type="compositionally biased region" description="Basic and acidic residues" evidence="5">
    <location>
        <begin position="7"/>
        <end position="16"/>
    </location>
</feature>
<evidence type="ECO:0000259" key="6">
    <source>
        <dbReference type="PROSITE" id="PS50103"/>
    </source>
</evidence>
<comment type="caution">
    <text evidence="7">The sequence shown here is derived from an EMBL/GenBank/DDBJ whole genome shotgun (WGS) entry which is preliminary data.</text>
</comment>
<dbReference type="PROSITE" id="PS50103">
    <property type="entry name" value="ZF_C3H1"/>
    <property type="match status" value="1"/>
</dbReference>
<evidence type="ECO:0000313" key="7">
    <source>
        <dbReference type="EMBL" id="CAE8685625.1"/>
    </source>
</evidence>
<feature type="compositionally biased region" description="Low complexity" evidence="5">
    <location>
        <begin position="39"/>
        <end position="57"/>
    </location>
</feature>
<evidence type="ECO:0000256" key="5">
    <source>
        <dbReference type="SAM" id="MobiDB-lite"/>
    </source>
</evidence>
<dbReference type="CDD" id="cd16539">
    <property type="entry name" value="RING-HC_RNF113A_B"/>
    <property type="match status" value="1"/>
</dbReference>
<dbReference type="GO" id="GO:0008270">
    <property type="term" value="F:zinc ion binding"/>
    <property type="evidence" value="ECO:0007669"/>
    <property type="project" value="UniProtKB-KW"/>
</dbReference>
<reference evidence="7" key="1">
    <citation type="submission" date="2021-02" db="EMBL/GenBank/DDBJ databases">
        <authorList>
            <person name="Dougan E. K."/>
            <person name="Rhodes N."/>
            <person name="Thang M."/>
            <person name="Chan C."/>
        </authorList>
    </citation>
    <scope>NUCLEOTIDE SEQUENCE</scope>
</reference>
<dbReference type="SUPFAM" id="SSF90229">
    <property type="entry name" value="CCCH zinc finger"/>
    <property type="match status" value="1"/>
</dbReference>
<dbReference type="InterPro" id="IPR036855">
    <property type="entry name" value="Znf_CCCH_sf"/>
</dbReference>
<dbReference type="InterPro" id="IPR039971">
    <property type="entry name" value="CWC24-like"/>
</dbReference>
<evidence type="ECO:0000256" key="4">
    <source>
        <dbReference type="PROSITE-ProRule" id="PRU00723"/>
    </source>
</evidence>
<feature type="domain" description="C3H1-type" evidence="6">
    <location>
        <begin position="185"/>
        <end position="208"/>
    </location>
</feature>
<evidence type="ECO:0000256" key="2">
    <source>
        <dbReference type="ARBA" id="ARBA00022771"/>
    </source>
</evidence>
<dbReference type="SUPFAM" id="SSF57850">
    <property type="entry name" value="RING/U-box"/>
    <property type="match status" value="1"/>
</dbReference>
<dbReference type="GO" id="GO:0034247">
    <property type="term" value="P:snoRNA splicing"/>
    <property type="evidence" value="ECO:0007669"/>
    <property type="project" value="TreeGrafter"/>
</dbReference>
<feature type="region of interest" description="Disordered" evidence="5">
    <location>
        <begin position="1"/>
        <end position="60"/>
    </location>
</feature>
<name>A0A813JNB1_POLGL</name>
<dbReference type="SMART" id="SM00356">
    <property type="entry name" value="ZnF_C3H1"/>
    <property type="match status" value="1"/>
</dbReference>
<feature type="compositionally biased region" description="Acidic residues" evidence="5">
    <location>
        <begin position="254"/>
        <end position="269"/>
    </location>
</feature>
<dbReference type="GO" id="GO:0005684">
    <property type="term" value="C:U2-type spliceosomal complex"/>
    <property type="evidence" value="ECO:0007669"/>
    <property type="project" value="TreeGrafter"/>
</dbReference>
<gene>
    <name evidence="7" type="ORF">PGLA2088_LOCUS24560</name>
</gene>
<evidence type="ECO:0000313" key="8">
    <source>
        <dbReference type="Proteomes" id="UP000626109"/>
    </source>
</evidence>
<feature type="compositionally biased region" description="Basic and acidic residues" evidence="5">
    <location>
        <begin position="241"/>
        <end position="253"/>
    </location>
</feature>
<feature type="region of interest" description="Disordered" evidence="5">
    <location>
        <begin position="241"/>
        <end position="272"/>
    </location>
</feature>
<keyword evidence="2 4" id="KW-0863">Zinc-finger</keyword>
<feature type="zinc finger region" description="C3H1-type" evidence="4">
    <location>
        <begin position="185"/>
        <end position="208"/>
    </location>
</feature>
<dbReference type="PROSITE" id="PS00518">
    <property type="entry name" value="ZF_RING_1"/>
    <property type="match status" value="1"/>
</dbReference>
<sequence length="383" mass="42018">MFKKRERPQAARKTEEANEEEDETVGSANLASKKFRRNAASSSAAGAESSGIGISASTKKDVSDARLQADKAADAFLGGFKASGSVTNTPANDATRRLEVDTEVGQDNRAVLERNQKIHEGLKDGTLEAGVYRGAGAYKRYANRSEGAIAAAKYTGLLGPLRSSMTNVRSCLRIEYIGTSGEGGVCKDYKETGYCGFGDSCKFAHDRSDYKPSYILEKEWEDKQKLIEEKRRKRWEQRVQRRAKAEEEGKPIPESEDSDVSSSVSDDDEKLPTECGHCDTQWQDCKSMPIQTICGHFFCEDCAMTAYAKSAKCLKCGNATNGIFNSADTLEAKLKEKKAVLRFESVAVPVGRSVAKKERKRMKGISKRKTTVVGSFGVSLEDD</sequence>
<dbReference type="EMBL" id="CAJNNW010026468">
    <property type="protein sequence ID" value="CAE8685625.1"/>
    <property type="molecule type" value="Genomic_DNA"/>
</dbReference>
<evidence type="ECO:0000256" key="3">
    <source>
        <dbReference type="ARBA" id="ARBA00022833"/>
    </source>
</evidence>
<dbReference type="InterPro" id="IPR000571">
    <property type="entry name" value="Znf_CCCH"/>
</dbReference>
<dbReference type="Gene3D" id="3.30.40.10">
    <property type="entry name" value="Zinc/RING finger domain, C3HC4 (zinc finger)"/>
    <property type="match status" value="1"/>
</dbReference>
<dbReference type="PANTHER" id="PTHR12930">
    <property type="entry name" value="ZINC FINGER PROTEIN 183"/>
    <property type="match status" value="1"/>
</dbReference>
<keyword evidence="3 4" id="KW-0862">Zinc</keyword>
<keyword evidence="1 4" id="KW-0479">Metal-binding</keyword>
<dbReference type="PANTHER" id="PTHR12930:SF0">
    <property type="entry name" value="RING FINGER PROTEIN 113B"/>
    <property type="match status" value="1"/>
</dbReference>
<dbReference type="InterPro" id="IPR017907">
    <property type="entry name" value="Znf_RING_CS"/>
</dbReference>
<proteinExistence type="predicted"/>
<organism evidence="7 8">
    <name type="scientific">Polarella glacialis</name>
    <name type="common">Dinoflagellate</name>
    <dbReference type="NCBI Taxonomy" id="89957"/>
    <lineage>
        <taxon>Eukaryota</taxon>
        <taxon>Sar</taxon>
        <taxon>Alveolata</taxon>
        <taxon>Dinophyceae</taxon>
        <taxon>Suessiales</taxon>
        <taxon>Suessiaceae</taxon>
        <taxon>Polarella</taxon>
    </lineage>
</organism>
<dbReference type="Gene3D" id="4.10.1000.10">
    <property type="entry name" value="Zinc finger, CCCH-type"/>
    <property type="match status" value="1"/>
</dbReference>
<protein>
    <recommendedName>
        <fullName evidence="6">C3H1-type domain-containing protein</fullName>
    </recommendedName>
</protein>
<dbReference type="Proteomes" id="UP000626109">
    <property type="component" value="Unassembled WGS sequence"/>
</dbReference>
<dbReference type="InterPro" id="IPR013083">
    <property type="entry name" value="Znf_RING/FYVE/PHD"/>
</dbReference>
<evidence type="ECO:0000256" key="1">
    <source>
        <dbReference type="ARBA" id="ARBA00022723"/>
    </source>
</evidence>
<dbReference type="AlphaFoldDB" id="A0A813JNB1"/>
<accession>A0A813JNB1</accession>
<dbReference type="Pfam" id="PF00642">
    <property type="entry name" value="zf-CCCH"/>
    <property type="match status" value="1"/>
</dbReference>